<sequence>MSKNNDYILTTMEYLQNLGIAVDNLGQLPEEAVHKLPIAFSHAFLLYFVKLLGNDVVLAIDKNKAYTPAKAAKVLRVISDRLSSPVILVCSDEPSYNIRRLIANKVDFIVPGKQMFLPSMMIDLKKPKINNADIKDAAPTITQVLLLWHMEKGDLNGMTMKELAKMFMTSYATVNRAVRWMEGNGLVNLTNNREKKINFIASGKGLWEKSKDYLATPIEKTLYTDDKPIGLLECGINALSEYTMINREDTNSFAVTRKYLRETNIATDESFGTTKLEIWRYSPELLSTNKVVDPLSLYLSLRGNNDERIKIELDSLIEHIKWSEE</sequence>
<protein>
    <recommendedName>
        <fullName evidence="3">MarR family transcriptional regulator</fullName>
    </recommendedName>
</protein>
<dbReference type="EMBL" id="VULT01000001">
    <property type="protein sequence ID" value="MSS16281.1"/>
    <property type="molecule type" value="Genomic_DNA"/>
</dbReference>
<organism evidence="1 2">
    <name type="scientific">Sodaliphilus pleomorphus</name>
    <dbReference type="NCBI Taxonomy" id="2606626"/>
    <lineage>
        <taxon>Bacteria</taxon>
        <taxon>Pseudomonadati</taxon>
        <taxon>Bacteroidota</taxon>
        <taxon>Bacteroidia</taxon>
        <taxon>Bacteroidales</taxon>
        <taxon>Muribaculaceae</taxon>
        <taxon>Sodaliphilus</taxon>
    </lineage>
</organism>
<dbReference type="AlphaFoldDB" id="A0A6L5X7L8"/>
<comment type="caution">
    <text evidence="1">The sequence shown here is derived from an EMBL/GenBank/DDBJ whole genome shotgun (WGS) entry which is preliminary data.</text>
</comment>
<accession>A0A6L5X7L8</accession>
<proteinExistence type="predicted"/>
<gene>
    <name evidence="1" type="ORF">FYJ29_00615</name>
</gene>
<dbReference type="InterPro" id="IPR036390">
    <property type="entry name" value="WH_DNA-bd_sf"/>
</dbReference>
<keyword evidence="2" id="KW-1185">Reference proteome</keyword>
<dbReference type="SUPFAM" id="SSF46785">
    <property type="entry name" value="Winged helix' DNA-binding domain"/>
    <property type="match status" value="1"/>
</dbReference>
<dbReference type="Gene3D" id="1.10.10.10">
    <property type="entry name" value="Winged helix-like DNA-binding domain superfamily/Winged helix DNA-binding domain"/>
    <property type="match status" value="1"/>
</dbReference>
<evidence type="ECO:0000313" key="2">
    <source>
        <dbReference type="Proteomes" id="UP000483362"/>
    </source>
</evidence>
<name>A0A6L5X7L8_9BACT</name>
<reference evidence="1 2" key="1">
    <citation type="submission" date="2019-08" db="EMBL/GenBank/DDBJ databases">
        <title>In-depth cultivation of the pig gut microbiome towards novel bacterial diversity and tailored functional studies.</title>
        <authorList>
            <person name="Wylensek D."/>
            <person name="Hitch T.C.A."/>
            <person name="Clavel T."/>
        </authorList>
    </citation>
    <scope>NUCLEOTIDE SEQUENCE [LARGE SCALE GENOMIC DNA]</scope>
    <source>
        <strain evidence="1 2">Oil-RF-744-WCA-WT-10</strain>
    </source>
</reference>
<evidence type="ECO:0008006" key="3">
    <source>
        <dbReference type="Google" id="ProtNLM"/>
    </source>
</evidence>
<dbReference type="InterPro" id="IPR036388">
    <property type="entry name" value="WH-like_DNA-bd_sf"/>
</dbReference>
<evidence type="ECO:0000313" key="1">
    <source>
        <dbReference type="EMBL" id="MSS16281.1"/>
    </source>
</evidence>
<dbReference type="Proteomes" id="UP000483362">
    <property type="component" value="Unassembled WGS sequence"/>
</dbReference>